<evidence type="ECO:0000313" key="3">
    <source>
        <dbReference type="Proteomes" id="UP000030764"/>
    </source>
</evidence>
<evidence type="ECO:0000313" key="2">
    <source>
        <dbReference type="EMBL" id="KFD59136.1"/>
    </source>
</evidence>
<sequence length="63" mass="7132">MKKISWQYQSNAGGSHLAESRLADRSYGRQVVWPTGHLADWSFERQVVWPRGRLADTSLSLSG</sequence>
<gene>
    <name evidence="1" type="ORF">M513_08603</name>
    <name evidence="2" type="ORF">M514_08603</name>
</gene>
<dbReference type="Proteomes" id="UP000030758">
    <property type="component" value="Unassembled WGS sequence"/>
</dbReference>
<name>A0A085MPJ0_9BILA</name>
<organism evidence="2">
    <name type="scientific">Trichuris suis</name>
    <name type="common">pig whipworm</name>
    <dbReference type="NCBI Taxonomy" id="68888"/>
    <lineage>
        <taxon>Eukaryota</taxon>
        <taxon>Metazoa</taxon>
        <taxon>Ecdysozoa</taxon>
        <taxon>Nematoda</taxon>
        <taxon>Enoplea</taxon>
        <taxon>Dorylaimia</taxon>
        <taxon>Trichinellida</taxon>
        <taxon>Trichuridae</taxon>
        <taxon>Trichuris</taxon>
    </lineage>
</organism>
<keyword evidence="3" id="KW-1185">Reference proteome</keyword>
<accession>A0A085MPJ0</accession>
<proteinExistence type="predicted"/>
<dbReference type="EMBL" id="KL369360">
    <property type="protein sequence ID" value="KFD59136.1"/>
    <property type="molecule type" value="Genomic_DNA"/>
</dbReference>
<evidence type="ECO:0000313" key="1">
    <source>
        <dbReference type="EMBL" id="KFD50535.1"/>
    </source>
</evidence>
<dbReference type="Proteomes" id="UP000030764">
    <property type="component" value="Unassembled WGS sequence"/>
</dbReference>
<protein>
    <submittedName>
        <fullName evidence="2">Uncharacterized protein</fullName>
    </submittedName>
</protein>
<dbReference type="EMBL" id="KL363252">
    <property type="protein sequence ID" value="KFD50535.1"/>
    <property type="molecule type" value="Genomic_DNA"/>
</dbReference>
<dbReference type="AlphaFoldDB" id="A0A085MPJ0"/>
<reference evidence="2 3" key="1">
    <citation type="journal article" date="2014" name="Nat. Genet.">
        <title>Genome and transcriptome of the porcine whipworm Trichuris suis.</title>
        <authorList>
            <person name="Jex A.R."/>
            <person name="Nejsum P."/>
            <person name="Schwarz E.M."/>
            <person name="Hu L."/>
            <person name="Young N.D."/>
            <person name="Hall R.S."/>
            <person name="Korhonen P.K."/>
            <person name="Liao S."/>
            <person name="Thamsborg S."/>
            <person name="Xia J."/>
            <person name="Xu P."/>
            <person name="Wang S."/>
            <person name="Scheerlinck J.P."/>
            <person name="Hofmann A."/>
            <person name="Sternberg P.W."/>
            <person name="Wang J."/>
            <person name="Gasser R.B."/>
        </authorList>
    </citation>
    <scope>NUCLEOTIDE SEQUENCE [LARGE SCALE GENOMIC DNA]</scope>
    <source>
        <strain evidence="2">DCEP-RM93F</strain>
        <strain evidence="1">DCEP-RM93M</strain>
    </source>
</reference>